<gene>
    <name evidence="1" type="ORF">OLW01_06060</name>
</gene>
<proteinExistence type="predicted"/>
<dbReference type="InterPro" id="IPR047715">
    <property type="entry name" value="EboA_dom"/>
</dbReference>
<reference evidence="1" key="1">
    <citation type="submission" date="2022-10" db="EMBL/GenBank/DDBJ databases">
        <title>Catenovulum adriacola sp. nov. isolated in the Harbour of Susak.</title>
        <authorList>
            <person name="Schoch T."/>
            <person name="Reich S.J."/>
            <person name="Stoeferle S."/>
            <person name="Flaiz M."/>
            <person name="Kazda M."/>
            <person name="Riedel C.U."/>
            <person name="Duerre P."/>
        </authorList>
    </citation>
    <scope>NUCLEOTIDE SEQUENCE</scope>
    <source>
        <strain evidence="1">TS8</strain>
    </source>
</reference>
<dbReference type="RefSeq" id="WP_268075835.1">
    <property type="nucleotide sequence ID" value="NZ_CP109965.1"/>
</dbReference>
<sequence>MNNLVTKISEQLSPLLTDEQQSWLTKAIKLIKQAKTHDDLELELLNQSVFVKRKFTQEIDFSAEFNALNLAQLVRLLLIKNALETDKKITFESQTEVTTKLLKNYYQFGDESEKCALLASLIWLDPQGLAVQTAIKACRCNSLIEYSAIALNNPYPAEYFPELNFNQLVLKSLFMGLDISQITNLKNRLNPKLSNMCFAYAIEQALADRLPPASIWQAVIFNQLDNNNQSQVQQYLKHFMHQDAQHQAQINQQLHEQNALSLLD</sequence>
<evidence type="ECO:0000313" key="1">
    <source>
        <dbReference type="EMBL" id="WAJ71359.1"/>
    </source>
</evidence>
<accession>A0ABY7ASL8</accession>
<dbReference type="NCBIfam" id="NF035938">
    <property type="entry name" value="EboA_domain"/>
    <property type="match status" value="1"/>
</dbReference>
<dbReference type="Proteomes" id="UP001163726">
    <property type="component" value="Chromosome"/>
</dbReference>
<keyword evidence="2" id="KW-1185">Reference proteome</keyword>
<name>A0ABY7ASL8_9ALTE</name>
<evidence type="ECO:0000313" key="2">
    <source>
        <dbReference type="Proteomes" id="UP001163726"/>
    </source>
</evidence>
<organism evidence="1 2">
    <name type="scientific">Catenovulum adriaticum</name>
    <dbReference type="NCBI Taxonomy" id="2984846"/>
    <lineage>
        <taxon>Bacteria</taxon>
        <taxon>Pseudomonadati</taxon>
        <taxon>Pseudomonadota</taxon>
        <taxon>Gammaproteobacteria</taxon>
        <taxon>Alteromonadales</taxon>
        <taxon>Alteromonadaceae</taxon>
        <taxon>Catenovulum</taxon>
    </lineage>
</organism>
<dbReference type="EMBL" id="CP109965">
    <property type="protein sequence ID" value="WAJ71359.1"/>
    <property type="molecule type" value="Genomic_DNA"/>
</dbReference>
<protein>
    <submittedName>
        <fullName evidence="1">EboA domain-containing protein</fullName>
    </submittedName>
</protein>